<feature type="domain" description="LppM" evidence="3">
    <location>
        <begin position="35"/>
        <end position="183"/>
    </location>
</feature>
<dbReference type="Pfam" id="PF21946">
    <property type="entry name" value="LppM"/>
    <property type="match status" value="1"/>
</dbReference>
<feature type="compositionally biased region" description="Low complexity" evidence="1">
    <location>
        <begin position="254"/>
        <end position="267"/>
    </location>
</feature>
<dbReference type="Proteomes" id="UP001172738">
    <property type="component" value="Unassembled WGS sequence"/>
</dbReference>
<evidence type="ECO:0000256" key="1">
    <source>
        <dbReference type="SAM" id="MobiDB-lite"/>
    </source>
</evidence>
<evidence type="ECO:0000256" key="2">
    <source>
        <dbReference type="SAM" id="Phobius"/>
    </source>
</evidence>
<reference evidence="4" key="1">
    <citation type="submission" date="2023-06" db="EMBL/GenBank/DDBJ databases">
        <title>SYSU T00b26.</title>
        <authorList>
            <person name="Gao L."/>
            <person name="Fang B.-Z."/>
            <person name="Li W.-J."/>
        </authorList>
    </citation>
    <scope>NUCLEOTIDE SEQUENCE</scope>
    <source>
        <strain evidence="4">SYSU T00b26</strain>
    </source>
</reference>
<dbReference type="RefSeq" id="WP_301126728.1">
    <property type="nucleotide sequence ID" value="NZ_JAUHPV010000002.1"/>
</dbReference>
<feature type="transmembrane region" description="Helical" evidence="2">
    <location>
        <begin position="223"/>
        <end position="244"/>
    </location>
</feature>
<name>A0ABT8FZG4_9MICO</name>
<feature type="region of interest" description="Disordered" evidence="1">
    <location>
        <begin position="254"/>
        <end position="305"/>
    </location>
</feature>
<proteinExistence type="predicted"/>
<feature type="compositionally biased region" description="Pro residues" evidence="1">
    <location>
        <begin position="282"/>
        <end position="292"/>
    </location>
</feature>
<evidence type="ECO:0000313" key="5">
    <source>
        <dbReference type="Proteomes" id="UP001172738"/>
    </source>
</evidence>
<organism evidence="4 5">
    <name type="scientific">Demequina zhanjiangensis</name>
    <dbReference type="NCBI Taxonomy" id="3051659"/>
    <lineage>
        <taxon>Bacteria</taxon>
        <taxon>Bacillati</taxon>
        <taxon>Actinomycetota</taxon>
        <taxon>Actinomycetes</taxon>
        <taxon>Micrococcales</taxon>
        <taxon>Demequinaceae</taxon>
        <taxon>Demequina</taxon>
    </lineage>
</organism>
<keyword evidence="2" id="KW-1133">Transmembrane helix</keyword>
<dbReference type="InterPro" id="IPR053807">
    <property type="entry name" value="LppM"/>
</dbReference>
<dbReference type="PROSITE" id="PS51257">
    <property type="entry name" value="PROKAR_LIPOPROTEIN"/>
    <property type="match status" value="1"/>
</dbReference>
<keyword evidence="2" id="KW-0812">Transmembrane</keyword>
<sequence>MLRTVTRRLRALAVVLIGAVALTGCYKMSTTTVYHSDGTVDVEILIAMDESLLEESGQSTDDLLTEMDSELTDSPELADLVTVEPYQEDGMAGFTMTMTGVTPEQQSELSGLDTGVYAPESTFTHEDGRIIITNATDPEALAEQDDAIAELDSFGMEMDDLAGFLDFEVRHTFPGPVEETTIGYIDPEDPNTVIIDDLSETVDVTEWTIVASDGTSGSPIATWMWIVGGSVLLLLVAGGLALVLRSRSGETDAVPVASSPYAAPDAAGQAFTPAPPAQTFSPEPPTFSPEPQPGDERPQPPAPQG</sequence>
<comment type="caution">
    <text evidence="4">The sequence shown here is derived from an EMBL/GenBank/DDBJ whole genome shotgun (WGS) entry which is preliminary data.</text>
</comment>
<accession>A0ABT8FZG4</accession>
<gene>
    <name evidence="4" type="ORF">QQX04_04720</name>
</gene>
<keyword evidence="2" id="KW-0472">Membrane</keyword>
<keyword evidence="5" id="KW-1185">Reference proteome</keyword>
<evidence type="ECO:0000313" key="4">
    <source>
        <dbReference type="EMBL" id="MDN4472291.1"/>
    </source>
</evidence>
<evidence type="ECO:0000259" key="3">
    <source>
        <dbReference type="Pfam" id="PF21946"/>
    </source>
</evidence>
<dbReference type="EMBL" id="JAUHPV010000002">
    <property type="protein sequence ID" value="MDN4472291.1"/>
    <property type="molecule type" value="Genomic_DNA"/>
</dbReference>
<protein>
    <recommendedName>
        <fullName evidence="3">LppM domain-containing protein</fullName>
    </recommendedName>
</protein>